<dbReference type="EMBL" id="CAHIKZ030001373">
    <property type="protein sequence ID" value="CAE1261877.1"/>
    <property type="molecule type" value="Genomic_DNA"/>
</dbReference>
<keyword evidence="3 9" id="KW-0812">Transmembrane</keyword>
<evidence type="ECO:0000256" key="8">
    <source>
        <dbReference type="ARBA" id="ARBA00023180"/>
    </source>
</evidence>
<keyword evidence="8" id="KW-0325">Glycoprotein</keyword>
<dbReference type="GO" id="GO:0005794">
    <property type="term" value="C:Golgi apparatus"/>
    <property type="evidence" value="ECO:0007669"/>
    <property type="project" value="TreeGrafter"/>
</dbReference>
<dbReference type="GO" id="GO:0005886">
    <property type="term" value="C:plasma membrane"/>
    <property type="evidence" value="ECO:0007669"/>
    <property type="project" value="UniProtKB-UniRule"/>
</dbReference>
<evidence type="ECO:0000256" key="1">
    <source>
        <dbReference type="ARBA" id="ARBA00004606"/>
    </source>
</evidence>
<dbReference type="PROSITE" id="PS50869">
    <property type="entry name" value="BRICHOS"/>
    <property type="match status" value="1"/>
</dbReference>
<keyword evidence="13" id="KW-1185">Reference proteome</keyword>
<accession>A0A812C811</accession>
<dbReference type="InterPro" id="IPR007084">
    <property type="entry name" value="BRICHOS_dom"/>
</dbReference>
<dbReference type="GO" id="GO:0070062">
    <property type="term" value="C:extracellular exosome"/>
    <property type="evidence" value="ECO:0007669"/>
    <property type="project" value="TreeGrafter"/>
</dbReference>
<dbReference type="GO" id="GO:0042985">
    <property type="term" value="P:negative regulation of amyloid precursor protein biosynthetic process"/>
    <property type="evidence" value="ECO:0007669"/>
    <property type="project" value="TreeGrafter"/>
</dbReference>
<feature type="transmembrane region" description="Helical" evidence="9">
    <location>
        <begin position="60"/>
        <end position="80"/>
    </location>
</feature>
<evidence type="ECO:0000256" key="3">
    <source>
        <dbReference type="ARBA" id="ARBA00022692"/>
    </source>
</evidence>
<evidence type="ECO:0000259" key="11">
    <source>
        <dbReference type="PROSITE" id="PS50869"/>
    </source>
</evidence>
<dbReference type="OrthoDB" id="9982095at2759"/>
<keyword evidence="9" id="KW-1003">Cell membrane</keyword>
<evidence type="ECO:0000313" key="12">
    <source>
        <dbReference type="EMBL" id="CAE1261877.1"/>
    </source>
</evidence>
<proteinExistence type="inferred from homology"/>
<sequence length="282" mass="32633">MTIYKFQQVGKKSKEDEQPETVKEPLTAEKEKDPEASKLPKAIHVTFIPRRSKTCINMSLMFISLIVLSGGAIGGIYLYGHLKHTVIRGRCGVIYTQDLFMQKDPPVPIASGFRYNDQNPSKNDMSVSFFEETIEITDDYYERVEIPKFDECENAIVLHDFERNFTAIVDKDIGRCFIMKLNRSVIAPPKDLWDLLHKLKSGYYMPRATVVRETYSVEIPALDNLSILGPYVRSECSRFTTFMLRKIINQRLKRSAESLSNSEHYGFADHKQRLWKLKVFFP</sequence>
<dbReference type="Pfam" id="PF04089">
    <property type="entry name" value="BRICHOS"/>
    <property type="match status" value="1"/>
</dbReference>
<evidence type="ECO:0000256" key="6">
    <source>
        <dbReference type="ARBA" id="ARBA00023136"/>
    </source>
</evidence>
<keyword evidence="5 9" id="KW-1133">Transmembrane helix</keyword>
<feature type="region of interest" description="Disordered" evidence="10">
    <location>
        <begin position="1"/>
        <end position="35"/>
    </location>
</feature>
<evidence type="ECO:0000256" key="5">
    <source>
        <dbReference type="ARBA" id="ARBA00022989"/>
    </source>
</evidence>
<evidence type="ECO:0000313" key="13">
    <source>
        <dbReference type="Proteomes" id="UP000597762"/>
    </source>
</evidence>
<comment type="caution">
    <text evidence="12">The sequence shown here is derived from an EMBL/GenBank/DDBJ whole genome shotgun (WGS) entry which is preliminary data.</text>
</comment>
<dbReference type="PANTHER" id="PTHR10962">
    <property type="entry name" value="INTEGRAL TRANSMEMBRANE PROTEIN 2"/>
    <property type="match status" value="1"/>
</dbReference>
<organism evidence="12 13">
    <name type="scientific">Acanthosepion pharaonis</name>
    <name type="common">Pharaoh cuttlefish</name>
    <name type="synonym">Sepia pharaonis</name>
    <dbReference type="NCBI Taxonomy" id="158019"/>
    <lineage>
        <taxon>Eukaryota</taxon>
        <taxon>Metazoa</taxon>
        <taxon>Spiralia</taxon>
        <taxon>Lophotrochozoa</taxon>
        <taxon>Mollusca</taxon>
        <taxon>Cephalopoda</taxon>
        <taxon>Coleoidea</taxon>
        <taxon>Decapodiformes</taxon>
        <taxon>Sepiida</taxon>
        <taxon>Sepiina</taxon>
        <taxon>Sepiidae</taxon>
        <taxon>Acanthosepion</taxon>
    </lineage>
</organism>
<evidence type="ECO:0000256" key="2">
    <source>
        <dbReference type="ARBA" id="ARBA00006794"/>
    </source>
</evidence>
<dbReference type="PANTHER" id="PTHR10962:SF1">
    <property type="entry name" value="INTEGRAL MEMBRANE PROTEIN 2"/>
    <property type="match status" value="1"/>
</dbReference>
<evidence type="ECO:0000256" key="10">
    <source>
        <dbReference type="SAM" id="MobiDB-lite"/>
    </source>
</evidence>
<keyword evidence="4 9" id="KW-0735">Signal-anchor</keyword>
<dbReference type="SMART" id="SM01039">
    <property type="entry name" value="BRICHOS"/>
    <property type="match status" value="1"/>
</dbReference>
<keyword evidence="6 9" id="KW-0472">Membrane</keyword>
<feature type="compositionally biased region" description="Basic and acidic residues" evidence="10">
    <location>
        <begin position="12"/>
        <end position="35"/>
    </location>
</feature>
<feature type="domain" description="BRICHOS" evidence="11">
    <location>
        <begin position="149"/>
        <end position="244"/>
    </location>
</feature>
<evidence type="ECO:0000256" key="4">
    <source>
        <dbReference type="ARBA" id="ARBA00022968"/>
    </source>
</evidence>
<gene>
    <name evidence="12" type="ORF">SPHA_32943</name>
</gene>
<dbReference type="InterPro" id="IPR040145">
    <property type="entry name" value="ITM2"/>
</dbReference>
<evidence type="ECO:0000256" key="9">
    <source>
        <dbReference type="RuleBase" id="RU367061"/>
    </source>
</evidence>
<dbReference type="AlphaFoldDB" id="A0A812C811"/>
<comment type="similarity">
    <text evidence="2 9">Belongs to the ITM2 family.</text>
</comment>
<dbReference type="Proteomes" id="UP000597762">
    <property type="component" value="Unassembled WGS sequence"/>
</dbReference>
<dbReference type="GO" id="GO:0001540">
    <property type="term" value="F:amyloid-beta binding"/>
    <property type="evidence" value="ECO:0007669"/>
    <property type="project" value="TreeGrafter"/>
</dbReference>
<keyword evidence="7" id="KW-1015">Disulfide bond</keyword>
<name>A0A812C811_ACAPH</name>
<protein>
    <recommendedName>
        <fullName evidence="9">Integral membrane protein 2</fullName>
    </recommendedName>
</protein>
<comment type="subcellular location">
    <subcellularLocation>
        <location evidence="1 9">Membrane</location>
        <topology evidence="1 9">Single-pass type II membrane protein</topology>
    </subcellularLocation>
</comment>
<evidence type="ECO:0000256" key="7">
    <source>
        <dbReference type="ARBA" id="ARBA00023157"/>
    </source>
</evidence>
<reference evidence="12" key="1">
    <citation type="submission" date="2021-01" db="EMBL/GenBank/DDBJ databases">
        <authorList>
            <person name="Li R."/>
            <person name="Bekaert M."/>
        </authorList>
    </citation>
    <scope>NUCLEOTIDE SEQUENCE</scope>
    <source>
        <strain evidence="12">Farmed</strain>
    </source>
</reference>